<accession>A8PHT0</accession>
<evidence type="ECO:0000256" key="1">
    <source>
        <dbReference type="SAM" id="MobiDB-lite"/>
    </source>
</evidence>
<dbReference type="HOGENOM" id="CLU_1053807_0_0_1"/>
<dbReference type="Proteomes" id="UP000001861">
    <property type="component" value="Unassembled WGS sequence"/>
</dbReference>
<evidence type="ECO:0000313" key="2">
    <source>
        <dbReference type="EMBL" id="EAU80363.2"/>
    </source>
</evidence>
<dbReference type="RefSeq" id="XP_001841459.2">
    <property type="nucleotide sequence ID" value="XM_001841407.2"/>
</dbReference>
<gene>
    <name evidence="2" type="ORF">CC1G_12779</name>
</gene>
<dbReference type="VEuPathDB" id="FungiDB:CC1G_12779"/>
<evidence type="ECO:0000313" key="3">
    <source>
        <dbReference type="Proteomes" id="UP000001861"/>
    </source>
</evidence>
<feature type="compositionally biased region" description="Low complexity" evidence="1">
    <location>
        <begin position="220"/>
        <end position="239"/>
    </location>
</feature>
<dbReference type="GeneID" id="6018162"/>
<keyword evidence="3" id="KW-1185">Reference proteome</keyword>
<organism evidence="2 3">
    <name type="scientific">Coprinopsis cinerea (strain Okayama-7 / 130 / ATCC MYA-4618 / FGSC 9003)</name>
    <name type="common">Inky cap fungus</name>
    <name type="synonym">Hormographiella aspergillata</name>
    <dbReference type="NCBI Taxonomy" id="240176"/>
    <lineage>
        <taxon>Eukaryota</taxon>
        <taxon>Fungi</taxon>
        <taxon>Dikarya</taxon>
        <taxon>Basidiomycota</taxon>
        <taxon>Agaricomycotina</taxon>
        <taxon>Agaricomycetes</taxon>
        <taxon>Agaricomycetidae</taxon>
        <taxon>Agaricales</taxon>
        <taxon>Agaricineae</taxon>
        <taxon>Psathyrellaceae</taxon>
        <taxon>Coprinopsis</taxon>
    </lineage>
</organism>
<dbReference type="AlphaFoldDB" id="A8PHT0"/>
<proteinExistence type="predicted"/>
<feature type="region of interest" description="Disordered" evidence="1">
    <location>
        <begin position="208"/>
        <end position="264"/>
    </location>
</feature>
<feature type="compositionally biased region" description="Acidic residues" evidence="1">
    <location>
        <begin position="110"/>
        <end position="125"/>
    </location>
</feature>
<protein>
    <submittedName>
        <fullName evidence="2">Uncharacterized protein</fullName>
    </submittedName>
</protein>
<feature type="compositionally biased region" description="Polar residues" evidence="1">
    <location>
        <begin position="243"/>
        <end position="264"/>
    </location>
</feature>
<sequence>MVSGETARITRSKSAGTRLIRLPSPQAPSRTTRSRKPKVETSATRPKSTRKGKRVVKDESDSDGDYLGAARAPRRPVVMIAEEPIKYVTPPSESEEERHEVYLSTRVSDEDLSGDLDDGVGDDEPAPVPVPSDPTALLQMLRSTVLTASQGVITTYDELLERVKAAFEEEKRLINLQLTVVSETYLARIKAMEAGRATLMDILRREHPDLLSEPSPPTTAPGAHTTTTSNSTLRSTTRASNRKASSSTARPNARPSSSKVVEKT</sequence>
<feature type="region of interest" description="Disordered" evidence="1">
    <location>
        <begin position="1"/>
        <end position="70"/>
    </location>
</feature>
<comment type="caution">
    <text evidence="2">The sequence shown here is derived from an EMBL/GenBank/DDBJ whole genome shotgun (WGS) entry which is preliminary data.</text>
</comment>
<dbReference type="KEGG" id="cci:CC1G_12779"/>
<name>A8PHT0_COPC7</name>
<dbReference type="EMBL" id="AACS02000016">
    <property type="protein sequence ID" value="EAU80363.2"/>
    <property type="molecule type" value="Genomic_DNA"/>
</dbReference>
<feature type="region of interest" description="Disordered" evidence="1">
    <location>
        <begin position="110"/>
        <end position="129"/>
    </location>
</feature>
<reference evidence="2 3" key="1">
    <citation type="journal article" date="2010" name="Proc. Natl. Acad. Sci. U.S.A.">
        <title>Insights into evolution of multicellular fungi from the assembled chromosomes of the mushroom Coprinopsis cinerea (Coprinus cinereus).</title>
        <authorList>
            <person name="Stajich J.E."/>
            <person name="Wilke S.K."/>
            <person name="Ahren D."/>
            <person name="Au C.H."/>
            <person name="Birren B.W."/>
            <person name="Borodovsky M."/>
            <person name="Burns C."/>
            <person name="Canback B."/>
            <person name="Casselton L.A."/>
            <person name="Cheng C.K."/>
            <person name="Deng J."/>
            <person name="Dietrich F.S."/>
            <person name="Fargo D.C."/>
            <person name="Farman M.L."/>
            <person name="Gathman A.C."/>
            <person name="Goldberg J."/>
            <person name="Guigo R."/>
            <person name="Hoegger P.J."/>
            <person name="Hooker J.B."/>
            <person name="Huggins A."/>
            <person name="James T.Y."/>
            <person name="Kamada T."/>
            <person name="Kilaru S."/>
            <person name="Kodira C."/>
            <person name="Kues U."/>
            <person name="Kupfer D."/>
            <person name="Kwan H.S."/>
            <person name="Lomsadze A."/>
            <person name="Li W."/>
            <person name="Lilly W.W."/>
            <person name="Ma L.J."/>
            <person name="Mackey A.J."/>
            <person name="Manning G."/>
            <person name="Martin F."/>
            <person name="Muraguchi H."/>
            <person name="Natvig D.O."/>
            <person name="Palmerini H."/>
            <person name="Ramesh M.A."/>
            <person name="Rehmeyer C.J."/>
            <person name="Roe B.A."/>
            <person name="Shenoy N."/>
            <person name="Stanke M."/>
            <person name="Ter-Hovhannisyan V."/>
            <person name="Tunlid A."/>
            <person name="Velagapudi R."/>
            <person name="Vision T.J."/>
            <person name="Zeng Q."/>
            <person name="Zolan M.E."/>
            <person name="Pukkila P.J."/>
        </authorList>
    </citation>
    <scope>NUCLEOTIDE SEQUENCE [LARGE SCALE GENOMIC DNA]</scope>
    <source>
        <strain evidence="3">Okayama-7 / 130 / ATCC MYA-4618 / FGSC 9003</strain>
    </source>
</reference>
<dbReference type="InParanoid" id="A8PHT0"/>